<keyword evidence="4" id="KW-1185">Reference proteome</keyword>
<evidence type="ECO:0008006" key="5">
    <source>
        <dbReference type="Google" id="ProtNLM"/>
    </source>
</evidence>
<protein>
    <recommendedName>
        <fullName evidence="5">Pilin accessory protein (PilO)</fullName>
    </recommendedName>
</protein>
<keyword evidence="2" id="KW-0812">Transmembrane</keyword>
<dbReference type="AlphaFoldDB" id="A0A1I2HT74"/>
<gene>
    <name evidence="3" type="ORF">SAMN04489711_12810</name>
</gene>
<name>A0A1I2HT74_9BURK</name>
<evidence type="ECO:0000256" key="2">
    <source>
        <dbReference type="SAM" id="Phobius"/>
    </source>
</evidence>
<feature type="region of interest" description="Disordered" evidence="1">
    <location>
        <begin position="1"/>
        <end position="30"/>
    </location>
</feature>
<evidence type="ECO:0000313" key="4">
    <source>
        <dbReference type="Proteomes" id="UP000199119"/>
    </source>
</evidence>
<reference evidence="4" key="1">
    <citation type="submission" date="2016-10" db="EMBL/GenBank/DDBJ databases">
        <authorList>
            <person name="Varghese N."/>
            <person name="Submissions S."/>
        </authorList>
    </citation>
    <scope>NUCLEOTIDE SEQUENCE [LARGE SCALE GENOMIC DNA]</scope>
    <source>
        <strain evidence="4">DSM 27981</strain>
    </source>
</reference>
<dbReference type="EMBL" id="FONX01000028">
    <property type="protein sequence ID" value="SFF31936.1"/>
    <property type="molecule type" value="Genomic_DNA"/>
</dbReference>
<keyword evidence="2" id="KW-0472">Membrane</keyword>
<feature type="transmembrane region" description="Helical" evidence="2">
    <location>
        <begin position="201"/>
        <end position="224"/>
    </location>
</feature>
<organism evidence="3 4">
    <name type="scientific">Paracidovorax wautersii</name>
    <dbReference type="NCBI Taxonomy" id="1177982"/>
    <lineage>
        <taxon>Bacteria</taxon>
        <taxon>Pseudomonadati</taxon>
        <taxon>Pseudomonadota</taxon>
        <taxon>Betaproteobacteria</taxon>
        <taxon>Burkholderiales</taxon>
        <taxon>Comamonadaceae</taxon>
        <taxon>Paracidovorax</taxon>
    </lineage>
</organism>
<sequence>MVPNDGGDLELDSKPQADLSSSGAHSTHFDHGGRKFAVGLQWSEERDGEAGALKRAGREKSFYVGSTVSGDAPTLGLAERAAEGLLVAGAVLGSLYPDALIHTKIPGTDLYWVCHINDGLPSPLFDGVYEDKAEANRQYSEAYHFVGANAPVRIGQSQSDAYTIEQALDAAVAHIAGSGASNKAATSALSKYRLRAKRFNWLRFSLILTGLIAVAGLAVAGYLYRERLSDRKAAQALLQESIRSSAAQAEEAARLQRLRAQFETDLAAERKKFGRVNAALPQWNACNAVRSSLPISLYGYVPSRLECDFAARSATVEWAPGLPSVRLADRAALPGIVDKYEPNNPAISRFDLDPVIAGSPARAIKGDAVRMAILDWAGVRMRTLQMEPFTPLVMTPPKDLTGPGGLESTRIGERAAISFTAQGHMDVLMAEPAIRMLDSFAVDLKKVEWRDPVLKKASVTVTAVLHLPG</sequence>
<dbReference type="Proteomes" id="UP000199119">
    <property type="component" value="Unassembled WGS sequence"/>
</dbReference>
<proteinExistence type="predicted"/>
<keyword evidence="2" id="KW-1133">Transmembrane helix</keyword>
<dbReference type="STRING" id="1177982.SAMN04489711_12810"/>
<evidence type="ECO:0000313" key="3">
    <source>
        <dbReference type="EMBL" id="SFF31936.1"/>
    </source>
</evidence>
<accession>A0A1I2HT74</accession>
<evidence type="ECO:0000256" key="1">
    <source>
        <dbReference type="SAM" id="MobiDB-lite"/>
    </source>
</evidence>